<proteinExistence type="predicted"/>
<dbReference type="PATRIC" id="fig|29540.5.peg.1660"/>
<gene>
    <name evidence="4" type="ORF">C481_08166</name>
</gene>
<dbReference type="RefSeq" id="WP_006108663.1">
    <property type="nucleotide sequence ID" value="NZ_AOIO01000021.1"/>
</dbReference>
<accession>M0AWD3</accession>
<organism evidence="4 5">
    <name type="scientific">Natrialba asiatica (strain ATCC 700177 / DSM 12278 / JCM 9576 / FERM P-10747 / NBRC 102637 / 172P1)</name>
    <dbReference type="NCBI Taxonomy" id="29540"/>
    <lineage>
        <taxon>Archaea</taxon>
        <taxon>Methanobacteriati</taxon>
        <taxon>Methanobacteriota</taxon>
        <taxon>Stenosarchaea group</taxon>
        <taxon>Halobacteria</taxon>
        <taxon>Halobacteriales</taxon>
        <taxon>Natrialbaceae</taxon>
        <taxon>Natrialba</taxon>
    </lineage>
</organism>
<evidence type="ECO:0000313" key="4">
    <source>
        <dbReference type="EMBL" id="ELZ02627.1"/>
    </source>
</evidence>
<evidence type="ECO:0000256" key="2">
    <source>
        <dbReference type="ARBA" id="ARBA00023163"/>
    </source>
</evidence>
<reference evidence="4 5" key="1">
    <citation type="journal article" date="2014" name="PLoS Genet.">
        <title>Phylogenetically driven sequencing of extremely halophilic archaea reveals strategies for static and dynamic osmo-response.</title>
        <authorList>
            <person name="Becker E.A."/>
            <person name="Seitzer P.M."/>
            <person name="Tritt A."/>
            <person name="Larsen D."/>
            <person name="Krusor M."/>
            <person name="Yao A.I."/>
            <person name="Wu D."/>
            <person name="Madern D."/>
            <person name="Eisen J.A."/>
            <person name="Darling A.E."/>
            <person name="Facciotti M.T."/>
        </authorList>
    </citation>
    <scope>NUCLEOTIDE SEQUENCE [LARGE SCALE GENOMIC DNA]</scope>
    <source>
        <strain evidence="4 5">DSM 12278</strain>
    </source>
</reference>
<keyword evidence="1" id="KW-0805">Transcription regulation</keyword>
<dbReference type="eggNOG" id="arCOG02271">
    <property type="taxonomic scope" value="Archaea"/>
</dbReference>
<keyword evidence="5" id="KW-1185">Reference proteome</keyword>
<sequence>MTERMISATFRIRLSEDLWVAQLSTAFPQATFRLLSGYRTEERALELGETITDRPTAVVTAMADHPSIEISELLESDSRRALVKYETTDTALYEFVERSSLTIEFPITVKDGWYEFDLTGTRQELDRVQELLEGGPYEYELLSLIQSPDADRLLTTRQREVIETAVRKGYFEVPRTCTLAAVADELGIDKSTASTILRRGEARIIKSFVSGPD</sequence>
<evidence type="ECO:0000259" key="3">
    <source>
        <dbReference type="Pfam" id="PF04967"/>
    </source>
</evidence>
<dbReference type="OrthoDB" id="51502at2157"/>
<comment type="caution">
    <text evidence="4">The sequence shown here is derived from an EMBL/GenBank/DDBJ whole genome shotgun (WGS) entry which is preliminary data.</text>
</comment>
<dbReference type="STRING" id="29540.C481_08166"/>
<dbReference type="EMBL" id="AOIO01000021">
    <property type="protein sequence ID" value="ELZ02627.1"/>
    <property type="molecule type" value="Genomic_DNA"/>
</dbReference>
<dbReference type="InterPro" id="IPR007050">
    <property type="entry name" value="HTH_bacterioopsin"/>
</dbReference>
<dbReference type="AlphaFoldDB" id="M0AWD3"/>
<name>M0AWD3_NATA1</name>
<dbReference type="PANTHER" id="PTHR34236">
    <property type="entry name" value="DIMETHYL SULFOXIDE REDUCTASE TRANSCRIPTIONAL ACTIVATOR"/>
    <property type="match status" value="1"/>
</dbReference>
<evidence type="ECO:0000256" key="1">
    <source>
        <dbReference type="ARBA" id="ARBA00023015"/>
    </source>
</evidence>
<dbReference type="Proteomes" id="UP000011554">
    <property type="component" value="Unassembled WGS sequence"/>
</dbReference>
<dbReference type="PANTHER" id="PTHR34236:SF1">
    <property type="entry name" value="DIMETHYL SULFOXIDE REDUCTASE TRANSCRIPTIONAL ACTIVATOR"/>
    <property type="match status" value="1"/>
</dbReference>
<protein>
    <submittedName>
        <fullName evidence="4">Bacterio-opsin activator HTH domain-containing protein</fullName>
    </submittedName>
</protein>
<keyword evidence="2" id="KW-0804">Transcription</keyword>
<dbReference type="Pfam" id="PF04967">
    <property type="entry name" value="HTH_10"/>
    <property type="match status" value="1"/>
</dbReference>
<evidence type="ECO:0000313" key="5">
    <source>
        <dbReference type="Proteomes" id="UP000011554"/>
    </source>
</evidence>
<feature type="domain" description="HTH bat-type" evidence="3">
    <location>
        <begin position="154"/>
        <end position="206"/>
    </location>
</feature>